<reference evidence="10" key="1">
    <citation type="submission" date="2014-12" db="EMBL/GenBank/DDBJ databases">
        <title>Genome Sequence of Valsa Canker Pathogens Uncovers a Specific Adaption of Colonization on Woody Bark.</title>
        <authorList>
            <person name="Yin Z."/>
            <person name="Liu H."/>
            <person name="Gao X."/>
            <person name="Li Z."/>
            <person name="Song N."/>
            <person name="Ke X."/>
            <person name="Dai Q."/>
            <person name="Wu Y."/>
            <person name="Sun Y."/>
            <person name="Xu J.-R."/>
            <person name="Kang Z.K."/>
            <person name="Wang L."/>
            <person name="Huang L."/>
        </authorList>
    </citation>
    <scope>NUCLEOTIDE SEQUENCE [LARGE SCALE GENOMIC DNA]</scope>
    <source>
        <strain evidence="10">SXYL134</strain>
    </source>
</reference>
<feature type="transmembrane region" description="Helical" evidence="7">
    <location>
        <begin position="49"/>
        <end position="69"/>
    </location>
</feature>
<feature type="transmembrane region" description="Helical" evidence="7">
    <location>
        <begin position="252"/>
        <end position="271"/>
    </location>
</feature>
<feature type="domain" description="Rhodopsin" evidence="8">
    <location>
        <begin position="33"/>
        <end position="268"/>
    </location>
</feature>
<evidence type="ECO:0000256" key="4">
    <source>
        <dbReference type="ARBA" id="ARBA00023136"/>
    </source>
</evidence>
<organism evidence="9 10">
    <name type="scientific">Cytospora mali</name>
    <name type="common">Apple Valsa canker fungus</name>
    <name type="synonym">Valsa mali</name>
    <dbReference type="NCBI Taxonomy" id="578113"/>
    <lineage>
        <taxon>Eukaryota</taxon>
        <taxon>Fungi</taxon>
        <taxon>Dikarya</taxon>
        <taxon>Ascomycota</taxon>
        <taxon>Pezizomycotina</taxon>
        <taxon>Sordariomycetes</taxon>
        <taxon>Sordariomycetidae</taxon>
        <taxon>Diaporthales</taxon>
        <taxon>Cytosporaceae</taxon>
        <taxon>Cytospora</taxon>
    </lineage>
</organism>
<keyword evidence="2 7" id="KW-0812">Transmembrane</keyword>
<feature type="transmembrane region" description="Helical" evidence="7">
    <location>
        <begin position="89"/>
        <end position="117"/>
    </location>
</feature>
<keyword evidence="3 7" id="KW-1133">Transmembrane helix</keyword>
<dbReference type="AlphaFoldDB" id="A0A194US00"/>
<feature type="region of interest" description="Disordered" evidence="6">
    <location>
        <begin position="325"/>
        <end position="348"/>
    </location>
</feature>
<evidence type="ECO:0000256" key="6">
    <source>
        <dbReference type="SAM" id="MobiDB-lite"/>
    </source>
</evidence>
<evidence type="ECO:0000256" key="7">
    <source>
        <dbReference type="SAM" id="Phobius"/>
    </source>
</evidence>
<accession>A0A194US00</accession>
<proteinExistence type="inferred from homology"/>
<dbReference type="EMBL" id="KN714673">
    <property type="protein sequence ID" value="KUI54401.1"/>
    <property type="molecule type" value="Genomic_DNA"/>
</dbReference>
<dbReference type="Pfam" id="PF20684">
    <property type="entry name" value="Fung_rhodopsin"/>
    <property type="match status" value="1"/>
</dbReference>
<evidence type="ECO:0000256" key="1">
    <source>
        <dbReference type="ARBA" id="ARBA00004141"/>
    </source>
</evidence>
<comment type="subcellular location">
    <subcellularLocation>
        <location evidence="1">Membrane</location>
        <topology evidence="1">Multi-pass membrane protein</topology>
    </subcellularLocation>
</comment>
<dbReference type="Proteomes" id="UP000078576">
    <property type="component" value="Unassembled WGS sequence"/>
</dbReference>
<feature type="compositionally biased region" description="Basic and acidic residues" evidence="6">
    <location>
        <begin position="328"/>
        <end position="340"/>
    </location>
</feature>
<name>A0A194US00_CYTMA</name>
<dbReference type="GO" id="GO:0016020">
    <property type="term" value="C:membrane"/>
    <property type="evidence" value="ECO:0007669"/>
    <property type="project" value="UniProtKB-SubCell"/>
</dbReference>
<dbReference type="PANTHER" id="PTHR33048:SF161">
    <property type="entry name" value="INTEGRAL MEMBRANE PROTEIN"/>
    <property type="match status" value="1"/>
</dbReference>
<feature type="transmembrane region" description="Helical" evidence="7">
    <location>
        <begin position="168"/>
        <end position="190"/>
    </location>
</feature>
<evidence type="ECO:0000256" key="2">
    <source>
        <dbReference type="ARBA" id="ARBA00022692"/>
    </source>
</evidence>
<evidence type="ECO:0000313" key="10">
    <source>
        <dbReference type="Proteomes" id="UP000078576"/>
    </source>
</evidence>
<comment type="similarity">
    <text evidence="5">Belongs to the SAT4 family.</text>
</comment>
<keyword evidence="4 7" id="KW-0472">Membrane</keyword>
<evidence type="ECO:0000256" key="3">
    <source>
        <dbReference type="ARBA" id="ARBA00022989"/>
    </source>
</evidence>
<dbReference type="InterPro" id="IPR049326">
    <property type="entry name" value="Rhodopsin_dom_fungi"/>
</dbReference>
<feature type="transmembrane region" description="Helical" evidence="7">
    <location>
        <begin position="129"/>
        <end position="148"/>
    </location>
</feature>
<feature type="transmembrane region" description="Helical" evidence="7">
    <location>
        <begin position="210"/>
        <end position="232"/>
    </location>
</feature>
<sequence length="372" mass="41661">MLSYTPLPIPAQVKAHLIVNTIVLFVTVLVVGLRIVSRRVAGSKLGWDDYLTLLAVPQGIGMLIIQGLWSPTGVGYGLSVASKNWPYLYSLLLPFLILFATSTLTAKLSVLCFYFRVFTSKRMRLATKLTMVFVLLWGIGNLLQTILVCHFKNGKWLYIIEDYCSEQAASFISMGFFNCITNLIIMLVPLHTVWTLNKVSISTRLGLSGVFLLSLIVTVVSAVRIAAIIKIVQPEELTRAMDMAIFLTNLEVHLSILCNSLPMLIPLYAYWKHKKFGGAGEDEYVSRLRGSSASRQHQFLVEDLTNGLPLETIYGQNGIHFTATVGRGEPRSPIRDRSEDDSWDSESTRRLPWNAQAITIETKWSITEEQAK</sequence>
<evidence type="ECO:0000259" key="8">
    <source>
        <dbReference type="Pfam" id="PF20684"/>
    </source>
</evidence>
<evidence type="ECO:0000256" key="5">
    <source>
        <dbReference type="ARBA" id="ARBA00038359"/>
    </source>
</evidence>
<feature type="transmembrane region" description="Helical" evidence="7">
    <location>
        <begin position="15"/>
        <end position="37"/>
    </location>
</feature>
<dbReference type="OrthoDB" id="3529975at2759"/>
<dbReference type="InterPro" id="IPR052337">
    <property type="entry name" value="SAT4-like"/>
</dbReference>
<keyword evidence="10" id="KW-1185">Reference proteome</keyword>
<dbReference type="STRING" id="694573.A0A194US00"/>
<protein>
    <recommendedName>
        <fullName evidence="8">Rhodopsin domain-containing protein</fullName>
    </recommendedName>
</protein>
<evidence type="ECO:0000313" key="9">
    <source>
        <dbReference type="EMBL" id="KUI54401.1"/>
    </source>
</evidence>
<dbReference type="PANTHER" id="PTHR33048">
    <property type="entry name" value="PTH11-LIKE INTEGRAL MEMBRANE PROTEIN (AFU_ORTHOLOGUE AFUA_5G11245)"/>
    <property type="match status" value="1"/>
</dbReference>
<gene>
    <name evidence="9" type="ORF">VP1G_01816</name>
</gene>